<keyword evidence="2" id="KW-0479">Metal-binding</keyword>
<dbReference type="GO" id="GO:0006397">
    <property type="term" value="P:mRNA processing"/>
    <property type="evidence" value="ECO:0007669"/>
    <property type="project" value="UniProtKB-KW"/>
</dbReference>
<feature type="region of interest" description="Disordered" evidence="3">
    <location>
        <begin position="344"/>
        <end position="486"/>
    </location>
</feature>
<feature type="compositionally biased region" description="Low complexity" evidence="3">
    <location>
        <begin position="1345"/>
        <end position="1355"/>
    </location>
</feature>
<keyword evidence="2" id="KW-0862">Zinc</keyword>
<feature type="compositionally biased region" description="Polar residues" evidence="3">
    <location>
        <begin position="1426"/>
        <end position="1438"/>
    </location>
</feature>
<dbReference type="InterPro" id="IPR036875">
    <property type="entry name" value="Znf_CCHC_sf"/>
</dbReference>
<dbReference type="SUPFAM" id="SSF57756">
    <property type="entry name" value="Retrovirus zinc finger-like domains"/>
    <property type="match status" value="1"/>
</dbReference>
<feature type="compositionally biased region" description="Acidic residues" evidence="3">
    <location>
        <begin position="1357"/>
        <end position="1371"/>
    </location>
</feature>
<feature type="region of interest" description="Disordered" evidence="3">
    <location>
        <begin position="113"/>
        <end position="164"/>
    </location>
</feature>
<accession>A0A8H7D4H3</accession>
<feature type="compositionally biased region" description="Acidic residues" evidence="3">
    <location>
        <begin position="276"/>
        <end position="287"/>
    </location>
</feature>
<feature type="region of interest" description="Disordered" evidence="3">
    <location>
        <begin position="1745"/>
        <end position="1800"/>
    </location>
</feature>
<proteinExistence type="predicted"/>
<organism evidence="5 6">
    <name type="scientific">Mycena venus</name>
    <dbReference type="NCBI Taxonomy" id="2733690"/>
    <lineage>
        <taxon>Eukaryota</taxon>
        <taxon>Fungi</taxon>
        <taxon>Dikarya</taxon>
        <taxon>Basidiomycota</taxon>
        <taxon>Agaricomycotina</taxon>
        <taxon>Agaricomycetes</taxon>
        <taxon>Agaricomycetidae</taxon>
        <taxon>Agaricales</taxon>
        <taxon>Marasmiineae</taxon>
        <taxon>Mycenaceae</taxon>
        <taxon>Mycena</taxon>
    </lineage>
</organism>
<feature type="region of interest" description="Disordered" evidence="3">
    <location>
        <begin position="812"/>
        <end position="835"/>
    </location>
</feature>
<evidence type="ECO:0000256" key="3">
    <source>
        <dbReference type="SAM" id="MobiDB-lite"/>
    </source>
</evidence>
<dbReference type="InterPro" id="IPR021109">
    <property type="entry name" value="Peptidase_aspartic_dom_sf"/>
</dbReference>
<dbReference type="CDD" id="cd00303">
    <property type="entry name" value="retropepsin_like"/>
    <property type="match status" value="1"/>
</dbReference>
<protein>
    <submittedName>
        <fullName evidence="5">RT-RNaseH-2 domain-containing protein</fullName>
    </submittedName>
</protein>
<dbReference type="OrthoDB" id="5535068at2759"/>
<feature type="compositionally biased region" description="Basic and acidic residues" evidence="3">
    <location>
        <begin position="1292"/>
        <end position="1307"/>
    </location>
</feature>
<evidence type="ECO:0000256" key="1">
    <source>
        <dbReference type="ARBA" id="ARBA00022664"/>
    </source>
</evidence>
<evidence type="ECO:0000259" key="4">
    <source>
        <dbReference type="PROSITE" id="PS50158"/>
    </source>
</evidence>
<feature type="region of interest" description="Disordered" evidence="3">
    <location>
        <begin position="271"/>
        <end position="295"/>
    </location>
</feature>
<dbReference type="InterPro" id="IPR001878">
    <property type="entry name" value="Znf_CCHC"/>
</dbReference>
<feature type="compositionally biased region" description="Acidic residues" evidence="3">
    <location>
        <begin position="15"/>
        <end position="33"/>
    </location>
</feature>
<evidence type="ECO:0000313" key="5">
    <source>
        <dbReference type="EMBL" id="KAF7361899.1"/>
    </source>
</evidence>
<evidence type="ECO:0000256" key="2">
    <source>
        <dbReference type="PROSITE-ProRule" id="PRU00047"/>
    </source>
</evidence>
<feature type="region of interest" description="Disordered" evidence="3">
    <location>
        <begin position="1"/>
        <end position="68"/>
    </location>
</feature>
<feature type="region of interest" description="Disordered" evidence="3">
    <location>
        <begin position="1584"/>
        <end position="1616"/>
    </location>
</feature>
<dbReference type="Gene3D" id="2.40.70.10">
    <property type="entry name" value="Acid Proteases"/>
    <property type="match status" value="1"/>
</dbReference>
<feature type="compositionally biased region" description="Gly residues" evidence="3">
    <location>
        <begin position="154"/>
        <end position="164"/>
    </location>
</feature>
<dbReference type="PROSITE" id="PS50158">
    <property type="entry name" value="ZF_CCHC"/>
    <property type="match status" value="1"/>
</dbReference>
<keyword evidence="6" id="KW-1185">Reference proteome</keyword>
<comment type="caution">
    <text evidence="5">The sequence shown here is derived from an EMBL/GenBank/DDBJ whole genome shotgun (WGS) entry which is preliminary data.</text>
</comment>
<feature type="compositionally biased region" description="Acidic residues" evidence="3">
    <location>
        <begin position="1440"/>
        <end position="1451"/>
    </location>
</feature>
<sequence>MLHTADLGETRDEELSGDETDSTSSEEDSESDYEEFKKKRRQRRKKKQQKRKLVPKKGASGRETQSFQGNEEEIARLVTRLSKMNLEDPEYAPIYYKVMVMDRSGIAERCVKPPQLGKGEVPRIRPPSRTGVPRTESSGVGAASYPNNIPLGRPTGGGNPSGNGGANTGQIQCFGCDEDGHRMSDCPHLGELVRQGVIYHNEEIRRLVMKNGAPIRKMYGETLVKAATRIAGLNAPCVMLGLVDAPVTRQPVVEKFYQSVYQSAYIEHTTSNESLTDSEEIELSTSDEDSHSVPSQFHGVYLTKPQPAAAGPWYVQPVERTETGVRRTRKQVFDGVYPPRREKIKSGEVRDLQARPESQLESREAAALPQPLIPNRPKPAVVQPQPPTPPKHQVTDSSAGQSHARPPTPNPATHEPDIRPIDARRVRFSNDDVEMAEGKEKAKGPKTSSTRMTRPAAPAAVTGQDNAARGAEEGVPSRGPGRQSELAATVNKQQVMDRILNAQIPMSLREIFVTSKEIRTEIQDLIKVKNVRAVLLGSSADHPLIANIGWPRSEGVLIKIDMKTGGKDICAIIDTGSQLDVVRADIAGAKISQAIDMSQVTNMNDANGGRGQLQGYIRDVEFSCGEAITMTDLWVSQKAPFALLLGRPWQRGNLVSIDERDEGTYLIFKDRETHCPCYELLAVPYEGPSFFQHRNTTHYQSFAFLKEGDSQPNSWATPLEHHLIECVIRKAKILERVANAINPSPLGSFLRRIPESPTNGRRACHRHTSQADGPEHRIEAGLILIHTAFRIFAALGALCLYHCVLREEKSQEGKIHKEKESASRPSPKTPIFSRYPMSLPSPTLDPSRLEAPLPVNNVLPAALEKVQYLSRSTLNRPPMPVVSLSTEGPVATIADAVVRQWQRYADRQPLDVDPTFVAAPQSEYYGHVVLPNGQVLHRSSSANAFRVFRDRETGLPFTMSCHEFTFHVTTPGDPQKTWDLELCYLSDERLRQAMSTMNPLVPPVGGEVGFPVNAIEHAPPMLPLSERLQINQVSVAVAKYIIRTHRLQSLAAGTASAGEVIAPERMTVDPGDLEPLVERRKLRGPPLMVPPDDVLKLAPCHAYGGGKDAMRAMKREAELSKSVRRRTRESTTLEDDIFGSDDSDYGDIPGLVGSVEDSRTNSSADLGICGLCFESQHESTLDCPLFRPKPSKERVVGGDGSSEGVLTEQRMMEMQQVLDIALGPTMREWLTLPPAAVPFQALVAAAGEARKAFEEYTVEFEWRREEEEKGIVRGMESTAADGLQALRREQGVVKEGMDRKTAERRADSPFPRLPRVTRDLSHTAHLIPPNFNVNRGNPVTRDEWSSSASASPSSSVTDDDAPVYDNDEDDDSNSREIYYQQTLSPGNWSPAVSEWSVEAWDLLSPFFSNPQRIIDEALSRALPRNSTTISLPSDSATELSGDEDYPSSSDEDGAAQIVQDLRLWTYEGNAHQVTHLRFEDEMGSEPANRALRALHGPLSKFVDYPAMAAEGVLNLRCPSPLPFKLANFPSVPDSPVSDDLPDVLSAPTSLDFVLPTSAVRSTVGTRQASPALLDDGAAGDLITGSGVPDTADIVGREWNPDDEEGGLNQNGMRKKTSKFHGDKLRRMVIEREALKATGYTDPVVIRMMAGVRLATLEAARRIEDLVWHRYGIHEGSFPDRFLHHPFLFNIEAAKMQTLWHILQRNGRYQLANVLYEVALNPPSGRICEDALNYWELLEEPGTVSNTTRTFPDHMVHGDDTDDDSDTNLQYPPSEDGSDMSDLGHRRDSRGPGLGTDCAGGQRCRTGRPRLYCPLKG</sequence>
<feature type="compositionally biased region" description="Basic and acidic residues" evidence="3">
    <location>
        <begin position="414"/>
        <end position="443"/>
    </location>
</feature>
<gene>
    <name evidence="5" type="ORF">MVEN_00534500</name>
</gene>
<feature type="region of interest" description="Disordered" evidence="3">
    <location>
        <begin position="1426"/>
        <end position="1451"/>
    </location>
</feature>
<dbReference type="GO" id="GO:0008270">
    <property type="term" value="F:zinc ion binding"/>
    <property type="evidence" value="ECO:0007669"/>
    <property type="project" value="UniProtKB-KW"/>
</dbReference>
<name>A0A8H7D4H3_9AGAR</name>
<evidence type="ECO:0000313" key="6">
    <source>
        <dbReference type="Proteomes" id="UP000620124"/>
    </source>
</evidence>
<reference evidence="5" key="1">
    <citation type="submission" date="2020-05" db="EMBL/GenBank/DDBJ databases">
        <title>Mycena genomes resolve the evolution of fungal bioluminescence.</title>
        <authorList>
            <person name="Tsai I.J."/>
        </authorList>
    </citation>
    <scope>NUCLEOTIDE SEQUENCE</scope>
    <source>
        <strain evidence="5">CCC161011</strain>
    </source>
</reference>
<keyword evidence="2" id="KW-0863">Zinc-finger</keyword>
<dbReference type="GO" id="GO:0003676">
    <property type="term" value="F:nucleic acid binding"/>
    <property type="evidence" value="ECO:0007669"/>
    <property type="project" value="InterPro"/>
</dbReference>
<dbReference type="Proteomes" id="UP000620124">
    <property type="component" value="Unassembled WGS sequence"/>
</dbReference>
<feature type="compositionally biased region" description="Basic and acidic residues" evidence="3">
    <location>
        <begin position="1"/>
        <end position="14"/>
    </location>
</feature>
<keyword evidence="1" id="KW-0507">mRNA processing</keyword>
<feature type="region of interest" description="Disordered" evidence="3">
    <location>
        <begin position="1292"/>
        <end position="1372"/>
    </location>
</feature>
<feature type="compositionally biased region" description="Basic and acidic residues" evidence="3">
    <location>
        <begin position="812"/>
        <end position="822"/>
    </location>
</feature>
<feature type="compositionally biased region" description="Basic and acidic residues" evidence="3">
    <location>
        <begin position="344"/>
        <end position="364"/>
    </location>
</feature>
<feature type="compositionally biased region" description="Basic residues" evidence="3">
    <location>
        <begin position="38"/>
        <end position="55"/>
    </location>
</feature>
<dbReference type="EMBL" id="JACAZI010000004">
    <property type="protein sequence ID" value="KAF7361899.1"/>
    <property type="molecule type" value="Genomic_DNA"/>
</dbReference>
<feature type="domain" description="CCHC-type" evidence="4">
    <location>
        <begin position="173"/>
        <end position="187"/>
    </location>
</feature>